<protein>
    <recommendedName>
        <fullName evidence="5">Phosphatidate cytidylyltransferase</fullName>
    </recommendedName>
</protein>
<evidence type="ECO:0000313" key="3">
    <source>
        <dbReference type="EMBL" id="ORY96784.1"/>
    </source>
</evidence>
<gene>
    <name evidence="3" type="ORF">BCR43DRAFT_548309</name>
</gene>
<proteinExistence type="predicted"/>
<dbReference type="AlphaFoldDB" id="A0A1X2HD97"/>
<evidence type="ECO:0008006" key="5">
    <source>
        <dbReference type="Google" id="ProtNLM"/>
    </source>
</evidence>
<dbReference type="GO" id="GO:0101026">
    <property type="term" value="P:mitotic nuclear membrane biogenesis"/>
    <property type="evidence" value="ECO:0007669"/>
    <property type="project" value="EnsemblFungi"/>
</dbReference>
<keyword evidence="2" id="KW-0812">Transmembrane</keyword>
<dbReference type="FunCoup" id="A0A1X2HD97">
    <property type="interactions" value="69"/>
</dbReference>
<name>A0A1X2HD97_SYNRA</name>
<dbReference type="GO" id="GO:0004143">
    <property type="term" value="F:ATP-dependent diacylglycerol kinase activity"/>
    <property type="evidence" value="ECO:0007669"/>
    <property type="project" value="InterPro"/>
</dbReference>
<dbReference type="PANTHER" id="PTHR31303:SF1">
    <property type="entry name" value="CTP-DEPENDENT DIACYLGLYCEROL KINASE 1"/>
    <property type="match status" value="1"/>
</dbReference>
<evidence type="ECO:0000256" key="2">
    <source>
        <dbReference type="SAM" id="Phobius"/>
    </source>
</evidence>
<reference evidence="3 4" key="1">
    <citation type="submission" date="2016-07" db="EMBL/GenBank/DDBJ databases">
        <title>Pervasive Adenine N6-methylation of Active Genes in Fungi.</title>
        <authorList>
            <consortium name="DOE Joint Genome Institute"/>
            <person name="Mondo S.J."/>
            <person name="Dannebaum R.O."/>
            <person name="Kuo R.C."/>
            <person name="Labutti K."/>
            <person name="Haridas S."/>
            <person name="Kuo A."/>
            <person name="Salamov A."/>
            <person name="Ahrendt S.R."/>
            <person name="Lipzen A."/>
            <person name="Sullivan W."/>
            <person name="Andreopoulos W.B."/>
            <person name="Clum A."/>
            <person name="Lindquist E."/>
            <person name="Daum C."/>
            <person name="Ramamoorthy G.K."/>
            <person name="Gryganskyi A."/>
            <person name="Culley D."/>
            <person name="Magnuson J.K."/>
            <person name="James T.Y."/>
            <person name="O'Malley M.A."/>
            <person name="Stajich J.E."/>
            <person name="Spatafora J.W."/>
            <person name="Visel A."/>
            <person name="Grigoriev I.V."/>
        </authorList>
    </citation>
    <scope>NUCLEOTIDE SEQUENCE [LARGE SCALE GENOMIC DNA]</scope>
    <source>
        <strain evidence="3 4">NRRL 2496</strain>
    </source>
</reference>
<feature type="transmembrane region" description="Helical" evidence="2">
    <location>
        <begin position="133"/>
        <end position="155"/>
    </location>
</feature>
<dbReference type="PANTHER" id="PTHR31303">
    <property type="entry name" value="CTP-DEPENDENT DIACYLGLYCEROL KINASE 1"/>
    <property type="match status" value="1"/>
</dbReference>
<accession>A0A1X2HD97</accession>
<sequence>MTKQIDEEGPFRKRSLNGNAKQQQAEPVLTQPSLDRFGHIQPNGSWELPRKAFHYSIGKNGYDTSDIYPILTAYLALVLTGELLRFSFDGFNVLYCKVMGPLMRKTEIHSRVNGVVYYLMGCIFALYSFPRDLASLAIVYLSWADPTASICGRLWGRYTPKFGKKSLAGSLGAAVVGALVTYFFFASAWPVSSYDASRSSVPLPALALYGGYVAAFTEALGDCLGLDDNLVIPALSVLMLWFPLVYLGLGA</sequence>
<feature type="region of interest" description="Disordered" evidence="1">
    <location>
        <begin position="1"/>
        <end position="26"/>
    </location>
</feature>
<dbReference type="GO" id="GO:0006654">
    <property type="term" value="P:phosphatidic acid biosynthetic process"/>
    <property type="evidence" value="ECO:0007669"/>
    <property type="project" value="EnsemblFungi"/>
</dbReference>
<dbReference type="GO" id="GO:0097038">
    <property type="term" value="C:perinuclear endoplasmic reticulum"/>
    <property type="evidence" value="ECO:0007669"/>
    <property type="project" value="EnsemblFungi"/>
</dbReference>
<dbReference type="STRING" id="13706.A0A1X2HD97"/>
<dbReference type="OMA" id="MRESEYH"/>
<dbReference type="EMBL" id="MCGN01000005">
    <property type="protein sequence ID" value="ORY96784.1"/>
    <property type="molecule type" value="Genomic_DNA"/>
</dbReference>
<feature type="compositionally biased region" description="Polar residues" evidence="1">
    <location>
        <begin position="16"/>
        <end position="26"/>
    </location>
</feature>
<keyword evidence="2" id="KW-0472">Membrane</keyword>
<comment type="caution">
    <text evidence="3">The sequence shown here is derived from an EMBL/GenBank/DDBJ whole genome shotgun (WGS) entry which is preliminary data.</text>
</comment>
<dbReference type="GO" id="GO:0005789">
    <property type="term" value="C:endoplasmic reticulum membrane"/>
    <property type="evidence" value="ECO:0007669"/>
    <property type="project" value="TreeGrafter"/>
</dbReference>
<evidence type="ECO:0000256" key="1">
    <source>
        <dbReference type="SAM" id="MobiDB-lite"/>
    </source>
</evidence>
<dbReference type="OrthoDB" id="5673at2759"/>
<organism evidence="3 4">
    <name type="scientific">Syncephalastrum racemosum</name>
    <name type="common">Filamentous fungus</name>
    <dbReference type="NCBI Taxonomy" id="13706"/>
    <lineage>
        <taxon>Eukaryota</taxon>
        <taxon>Fungi</taxon>
        <taxon>Fungi incertae sedis</taxon>
        <taxon>Mucoromycota</taxon>
        <taxon>Mucoromycotina</taxon>
        <taxon>Mucoromycetes</taxon>
        <taxon>Mucorales</taxon>
        <taxon>Syncephalastraceae</taxon>
        <taxon>Syncephalastrum</taxon>
    </lineage>
</organism>
<evidence type="ECO:0000313" key="4">
    <source>
        <dbReference type="Proteomes" id="UP000242180"/>
    </source>
</evidence>
<dbReference type="InParanoid" id="A0A1X2HD97"/>
<dbReference type="Proteomes" id="UP000242180">
    <property type="component" value="Unassembled WGS sequence"/>
</dbReference>
<feature type="transmembrane region" description="Helical" evidence="2">
    <location>
        <begin position="108"/>
        <end position="127"/>
    </location>
</feature>
<keyword evidence="4" id="KW-1185">Reference proteome</keyword>
<feature type="compositionally biased region" description="Basic and acidic residues" evidence="1">
    <location>
        <begin position="1"/>
        <end position="11"/>
    </location>
</feature>
<keyword evidence="2" id="KW-1133">Transmembrane helix</keyword>
<feature type="transmembrane region" description="Helical" evidence="2">
    <location>
        <begin position="167"/>
        <end position="189"/>
    </location>
</feature>
<dbReference type="InterPro" id="IPR037997">
    <property type="entry name" value="Dgk1-like"/>
</dbReference>
<feature type="transmembrane region" description="Helical" evidence="2">
    <location>
        <begin position="230"/>
        <end position="249"/>
    </location>
</feature>